<protein>
    <submittedName>
        <fullName evidence="1">Uncharacterized protein</fullName>
    </submittedName>
</protein>
<dbReference type="EMBL" id="GBRH01273781">
    <property type="protein sequence ID" value="JAD24114.1"/>
    <property type="molecule type" value="Transcribed_RNA"/>
</dbReference>
<reference evidence="1" key="1">
    <citation type="submission" date="2014-09" db="EMBL/GenBank/DDBJ databases">
        <authorList>
            <person name="Magalhaes I.L.F."/>
            <person name="Oliveira U."/>
            <person name="Santos F.R."/>
            <person name="Vidigal T.H.D.A."/>
            <person name="Brescovit A.D."/>
            <person name="Santos A.J."/>
        </authorList>
    </citation>
    <scope>NUCLEOTIDE SEQUENCE</scope>
    <source>
        <tissue evidence="1">Shoot tissue taken approximately 20 cm above the soil surface</tissue>
    </source>
</reference>
<dbReference type="AlphaFoldDB" id="A0A0A8YDJ6"/>
<accession>A0A0A8YDJ6</accession>
<sequence>MTIVVCAGSCLSQESKQKEQVCYTGLLVDGLCSS</sequence>
<organism evidence="1">
    <name type="scientific">Arundo donax</name>
    <name type="common">Giant reed</name>
    <name type="synonym">Donax arundinaceus</name>
    <dbReference type="NCBI Taxonomy" id="35708"/>
    <lineage>
        <taxon>Eukaryota</taxon>
        <taxon>Viridiplantae</taxon>
        <taxon>Streptophyta</taxon>
        <taxon>Embryophyta</taxon>
        <taxon>Tracheophyta</taxon>
        <taxon>Spermatophyta</taxon>
        <taxon>Magnoliopsida</taxon>
        <taxon>Liliopsida</taxon>
        <taxon>Poales</taxon>
        <taxon>Poaceae</taxon>
        <taxon>PACMAD clade</taxon>
        <taxon>Arundinoideae</taxon>
        <taxon>Arundineae</taxon>
        <taxon>Arundo</taxon>
    </lineage>
</organism>
<name>A0A0A8YDJ6_ARUDO</name>
<proteinExistence type="predicted"/>
<evidence type="ECO:0000313" key="1">
    <source>
        <dbReference type="EMBL" id="JAD24114.1"/>
    </source>
</evidence>
<reference evidence="1" key="2">
    <citation type="journal article" date="2015" name="Data Brief">
        <title>Shoot transcriptome of the giant reed, Arundo donax.</title>
        <authorList>
            <person name="Barrero R.A."/>
            <person name="Guerrero F.D."/>
            <person name="Moolhuijzen P."/>
            <person name="Goolsby J.A."/>
            <person name="Tidwell J."/>
            <person name="Bellgard S.E."/>
            <person name="Bellgard M.I."/>
        </authorList>
    </citation>
    <scope>NUCLEOTIDE SEQUENCE</scope>
    <source>
        <tissue evidence="1">Shoot tissue taken approximately 20 cm above the soil surface</tissue>
    </source>
</reference>